<feature type="transmembrane region" description="Helical" evidence="1">
    <location>
        <begin position="107"/>
        <end position="123"/>
    </location>
</feature>
<evidence type="ECO:0000256" key="1">
    <source>
        <dbReference type="SAM" id="Phobius"/>
    </source>
</evidence>
<comment type="caution">
    <text evidence="2">The sequence shown here is derived from an EMBL/GenBank/DDBJ whole genome shotgun (WGS) entry which is preliminary data.</text>
</comment>
<organism evidence="2 3">
    <name type="scientific">Brachionus calyciflorus</name>
    <dbReference type="NCBI Taxonomy" id="104777"/>
    <lineage>
        <taxon>Eukaryota</taxon>
        <taxon>Metazoa</taxon>
        <taxon>Spiralia</taxon>
        <taxon>Gnathifera</taxon>
        <taxon>Rotifera</taxon>
        <taxon>Eurotatoria</taxon>
        <taxon>Monogononta</taxon>
        <taxon>Pseudotrocha</taxon>
        <taxon>Ploima</taxon>
        <taxon>Brachionidae</taxon>
        <taxon>Brachionus</taxon>
    </lineage>
</organism>
<gene>
    <name evidence="2" type="ORF">OXX778_LOCUS21462</name>
</gene>
<sequence length="208" mass="24818">MSIGSLSTEDMGIDAFQENNFINFVIYGIFIIIMPVLLTNIFTAITIDEIQKLIENSEAQNISNKIEFVMKIEKFILNLNQKNKMFGKKSPSERIEFFLIQTIKLKLFFNLFYSLLVLFYNYIRLIHEIIYKLGKFMYEKIEFFNKVLKKYESYKKNQNEIKNNEEIKFEKIYESFEKLDKKLNNLSLEVYQINKKIAKTNESGIKKD</sequence>
<proteinExistence type="predicted"/>
<evidence type="ECO:0000313" key="2">
    <source>
        <dbReference type="EMBL" id="CAF1107464.1"/>
    </source>
</evidence>
<keyword evidence="3" id="KW-1185">Reference proteome</keyword>
<feature type="transmembrane region" description="Helical" evidence="1">
    <location>
        <begin position="24"/>
        <end position="47"/>
    </location>
</feature>
<protein>
    <submittedName>
        <fullName evidence="2">Uncharacterized protein</fullName>
    </submittedName>
</protein>
<evidence type="ECO:0000313" key="3">
    <source>
        <dbReference type="Proteomes" id="UP000663879"/>
    </source>
</evidence>
<keyword evidence="1" id="KW-0812">Transmembrane</keyword>
<keyword evidence="1" id="KW-1133">Transmembrane helix</keyword>
<dbReference type="EMBL" id="CAJNOC010007948">
    <property type="protein sequence ID" value="CAF1107464.1"/>
    <property type="molecule type" value="Genomic_DNA"/>
</dbReference>
<accession>A0A814PL02</accession>
<reference evidence="2" key="1">
    <citation type="submission" date="2021-02" db="EMBL/GenBank/DDBJ databases">
        <authorList>
            <person name="Nowell W R."/>
        </authorList>
    </citation>
    <scope>NUCLEOTIDE SEQUENCE</scope>
    <source>
        <strain evidence="2">Ploen Becks lab</strain>
    </source>
</reference>
<keyword evidence="1" id="KW-0472">Membrane</keyword>
<name>A0A814PL02_9BILA</name>
<dbReference type="Proteomes" id="UP000663879">
    <property type="component" value="Unassembled WGS sequence"/>
</dbReference>
<dbReference type="AlphaFoldDB" id="A0A814PL02"/>